<dbReference type="RefSeq" id="XP_007704222.1">
    <property type="nucleotide sequence ID" value="XM_007706032.1"/>
</dbReference>
<dbReference type="AlphaFoldDB" id="M2ST53"/>
<dbReference type="HOGENOM" id="CLU_823884_0_0_1"/>
<gene>
    <name evidence="2" type="ORF">COCSADRAFT_346273</name>
</gene>
<dbReference type="EMBL" id="KB445651">
    <property type="protein sequence ID" value="EMD59952.1"/>
    <property type="molecule type" value="Genomic_DNA"/>
</dbReference>
<evidence type="ECO:0000313" key="2">
    <source>
        <dbReference type="EMBL" id="EMD59952.1"/>
    </source>
</evidence>
<accession>M2ST53</accession>
<dbReference type="GeneID" id="19137766"/>
<dbReference type="OrthoDB" id="4848012at2759"/>
<feature type="compositionally biased region" description="Basic and acidic residues" evidence="1">
    <location>
        <begin position="1"/>
        <end position="27"/>
    </location>
</feature>
<organism evidence="2 3">
    <name type="scientific">Cochliobolus sativus (strain ND90Pr / ATCC 201652)</name>
    <name type="common">Common root rot and spot blotch fungus</name>
    <name type="synonym">Bipolaris sorokiniana</name>
    <dbReference type="NCBI Taxonomy" id="665912"/>
    <lineage>
        <taxon>Eukaryota</taxon>
        <taxon>Fungi</taxon>
        <taxon>Dikarya</taxon>
        <taxon>Ascomycota</taxon>
        <taxon>Pezizomycotina</taxon>
        <taxon>Dothideomycetes</taxon>
        <taxon>Pleosporomycetidae</taxon>
        <taxon>Pleosporales</taxon>
        <taxon>Pleosporineae</taxon>
        <taxon>Pleosporaceae</taxon>
        <taxon>Bipolaris</taxon>
    </lineage>
</organism>
<evidence type="ECO:0000256" key="1">
    <source>
        <dbReference type="SAM" id="MobiDB-lite"/>
    </source>
</evidence>
<keyword evidence="3" id="KW-1185">Reference proteome</keyword>
<evidence type="ECO:0000313" key="3">
    <source>
        <dbReference type="Proteomes" id="UP000016934"/>
    </source>
</evidence>
<dbReference type="KEGG" id="bsc:COCSADRAFT_346273"/>
<proteinExistence type="predicted"/>
<protein>
    <submittedName>
        <fullName evidence="2">Uncharacterized protein</fullName>
    </submittedName>
</protein>
<reference evidence="2 3" key="1">
    <citation type="journal article" date="2012" name="PLoS Pathog.">
        <title>Diverse lifestyles and strategies of plant pathogenesis encoded in the genomes of eighteen Dothideomycetes fungi.</title>
        <authorList>
            <person name="Ohm R.A."/>
            <person name="Feau N."/>
            <person name="Henrissat B."/>
            <person name="Schoch C.L."/>
            <person name="Horwitz B.A."/>
            <person name="Barry K.W."/>
            <person name="Condon B.J."/>
            <person name="Copeland A.C."/>
            <person name="Dhillon B."/>
            <person name="Glaser F."/>
            <person name="Hesse C.N."/>
            <person name="Kosti I."/>
            <person name="LaButti K."/>
            <person name="Lindquist E.A."/>
            <person name="Lucas S."/>
            <person name="Salamov A.A."/>
            <person name="Bradshaw R.E."/>
            <person name="Ciuffetti L."/>
            <person name="Hamelin R.C."/>
            <person name="Kema G.H.J."/>
            <person name="Lawrence C."/>
            <person name="Scott J.A."/>
            <person name="Spatafora J.W."/>
            <person name="Turgeon B.G."/>
            <person name="de Wit P.J.G.M."/>
            <person name="Zhong S."/>
            <person name="Goodwin S.B."/>
            <person name="Grigoriev I.V."/>
        </authorList>
    </citation>
    <scope>NUCLEOTIDE SEQUENCE [LARGE SCALE GENOMIC DNA]</scope>
    <source>
        <strain evidence="3">ND90Pr / ATCC 201652</strain>
    </source>
</reference>
<feature type="region of interest" description="Disordered" evidence="1">
    <location>
        <begin position="1"/>
        <end position="40"/>
    </location>
</feature>
<sequence>MSLNFRGKDYDVKLNKPLSPKKDRERPATPTKPLGRDGKCSRRIQKQAQGMRLTVPTTSFTRDVKVVKKKNSAIRVQAKGYVSLNYKDKLDPIFGGPLRPIHNWMDAGPLNDLEPRGFVSALETLMAKLEVYEEGCVLPKSPLVAPDSTYAQLNKHATRWTSPVCQLKYGMMALPRIRATQRILMATLILLAPLPGITNGKPPTGLTKRGLLDPREIFVNTGNCSCRATNEELLENFGLIQCEDDCKQEMNDVGFALLPVLSHALAVPQTLAEAYPAPAITYVIAAAPNPTGASVPTATIVARTASLVLSAISSLITVGVEYAFWDGEVCDEEEDCE</sequence>
<name>M2ST53_COCSN</name>
<reference evidence="3" key="2">
    <citation type="journal article" date="2013" name="PLoS Genet.">
        <title>Comparative genome structure, secondary metabolite, and effector coding capacity across Cochliobolus pathogens.</title>
        <authorList>
            <person name="Condon B.J."/>
            <person name="Leng Y."/>
            <person name="Wu D."/>
            <person name="Bushley K.E."/>
            <person name="Ohm R.A."/>
            <person name="Otillar R."/>
            <person name="Martin J."/>
            <person name="Schackwitz W."/>
            <person name="Grimwood J."/>
            <person name="MohdZainudin N."/>
            <person name="Xue C."/>
            <person name="Wang R."/>
            <person name="Manning V.A."/>
            <person name="Dhillon B."/>
            <person name="Tu Z.J."/>
            <person name="Steffenson B.J."/>
            <person name="Salamov A."/>
            <person name="Sun H."/>
            <person name="Lowry S."/>
            <person name="LaButti K."/>
            <person name="Han J."/>
            <person name="Copeland A."/>
            <person name="Lindquist E."/>
            <person name="Barry K."/>
            <person name="Schmutz J."/>
            <person name="Baker S.E."/>
            <person name="Ciuffetti L.M."/>
            <person name="Grigoriev I.V."/>
            <person name="Zhong S."/>
            <person name="Turgeon B.G."/>
        </authorList>
    </citation>
    <scope>NUCLEOTIDE SEQUENCE [LARGE SCALE GENOMIC DNA]</scope>
    <source>
        <strain evidence="3">ND90Pr / ATCC 201652</strain>
    </source>
</reference>
<dbReference type="Proteomes" id="UP000016934">
    <property type="component" value="Unassembled WGS sequence"/>
</dbReference>